<evidence type="ECO:0000313" key="7">
    <source>
        <dbReference type="Ensembl" id="ENSEEEP00000027763.2"/>
    </source>
</evidence>
<evidence type="ECO:0000256" key="6">
    <source>
        <dbReference type="SAM" id="Phobius"/>
    </source>
</evidence>
<reference evidence="7" key="4">
    <citation type="submission" date="2025-08" db="UniProtKB">
        <authorList>
            <consortium name="Ensembl"/>
        </authorList>
    </citation>
    <scope>IDENTIFICATION</scope>
</reference>
<dbReference type="KEGG" id="eee:113571109"/>
<gene>
    <name evidence="7" type="primary">il17a/f1</name>
</gene>
<dbReference type="GeneTree" id="ENSGT00940000156618"/>
<evidence type="ECO:0008006" key="9">
    <source>
        <dbReference type="Google" id="ProtNLM"/>
    </source>
</evidence>
<dbReference type="RefSeq" id="XP_026855692.2">
    <property type="nucleotide sequence ID" value="XM_026999891.2"/>
</dbReference>
<reference evidence="8" key="1">
    <citation type="journal article" date="2014" name="Science">
        <title>Nonhuman genetics. Genomic basis for the convergent evolution of electric organs.</title>
        <authorList>
            <person name="Gallant J.R."/>
            <person name="Traeger L.L."/>
            <person name="Volkening J.D."/>
            <person name="Moffett H."/>
            <person name="Chen P.H."/>
            <person name="Novina C.D."/>
            <person name="Phillips G.N.Jr."/>
            <person name="Anand R."/>
            <person name="Wells G.B."/>
            <person name="Pinch M."/>
            <person name="Guth R."/>
            <person name="Unguez G.A."/>
            <person name="Albert J.S."/>
            <person name="Zakon H.H."/>
            <person name="Samanta M.P."/>
            <person name="Sussman M.R."/>
        </authorList>
    </citation>
    <scope>NUCLEOTIDE SEQUENCE [LARGE SCALE GENOMIC DNA]</scope>
</reference>
<keyword evidence="4" id="KW-0964">Secreted</keyword>
<keyword evidence="3" id="KW-0202">Cytokine</keyword>
<evidence type="ECO:0000256" key="4">
    <source>
        <dbReference type="ARBA" id="ARBA00022525"/>
    </source>
</evidence>
<feature type="transmembrane region" description="Helical" evidence="6">
    <location>
        <begin position="6"/>
        <end position="24"/>
    </location>
</feature>
<organism evidence="7 8">
    <name type="scientific">Electrophorus electricus</name>
    <name type="common">Electric eel</name>
    <name type="synonym">Gymnotus electricus</name>
    <dbReference type="NCBI Taxonomy" id="8005"/>
    <lineage>
        <taxon>Eukaryota</taxon>
        <taxon>Metazoa</taxon>
        <taxon>Chordata</taxon>
        <taxon>Craniata</taxon>
        <taxon>Vertebrata</taxon>
        <taxon>Euteleostomi</taxon>
        <taxon>Actinopterygii</taxon>
        <taxon>Neopterygii</taxon>
        <taxon>Teleostei</taxon>
        <taxon>Ostariophysi</taxon>
        <taxon>Gymnotiformes</taxon>
        <taxon>Gymnotoidei</taxon>
        <taxon>Gymnotidae</taxon>
        <taxon>Electrophorus</taxon>
    </lineage>
</organism>
<dbReference type="GO" id="GO:0005125">
    <property type="term" value="F:cytokine activity"/>
    <property type="evidence" value="ECO:0007669"/>
    <property type="project" value="UniProtKB-KW"/>
</dbReference>
<evidence type="ECO:0000256" key="2">
    <source>
        <dbReference type="ARBA" id="ARBA00007236"/>
    </source>
</evidence>
<dbReference type="InterPro" id="IPR010345">
    <property type="entry name" value="IL-17_fam"/>
</dbReference>
<keyword evidence="6" id="KW-0812">Transmembrane</keyword>
<name>A0A4W4FS38_ELEEL</name>
<protein>
    <recommendedName>
        <fullName evidence="9">Interleukin 17a/f1</fullName>
    </recommendedName>
</protein>
<proteinExistence type="inferred from homology"/>
<dbReference type="STRING" id="8005.ENSEEEP00000027763"/>
<reference evidence="7" key="3">
    <citation type="submission" date="2020-05" db="EMBL/GenBank/DDBJ databases">
        <title>Electrophorus electricus (electric eel) genome, fEleEle1, primary haplotype.</title>
        <authorList>
            <person name="Myers G."/>
            <person name="Meyer A."/>
            <person name="Fedrigo O."/>
            <person name="Formenti G."/>
            <person name="Rhie A."/>
            <person name="Tracey A."/>
            <person name="Sims Y."/>
            <person name="Jarvis E.D."/>
        </authorList>
    </citation>
    <scope>NUCLEOTIDE SEQUENCE [LARGE SCALE GENOMIC DNA]</scope>
</reference>
<dbReference type="GO" id="GO:0006954">
    <property type="term" value="P:inflammatory response"/>
    <property type="evidence" value="ECO:0007669"/>
    <property type="project" value="InterPro"/>
</dbReference>
<keyword evidence="6" id="KW-0472">Membrane</keyword>
<dbReference type="OMA" id="PWTYNIS"/>
<dbReference type="InterPro" id="IPR029034">
    <property type="entry name" value="Cystine-knot_cytokine"/>
</dbReference>
<evidence type="ECO:0000256" key="1">
    <source>
        <dbReference type="ARBA" id="ARBA00004613"/>
    </source>
</evidence>
<evidence type="ECO:0000313" key="8">
    <source>
        <dbReference type="Proteomes" id="UP000314983"/>
    </source>
</evidence>
<dbReference type="SUPFAM" id="SSF57501">
    <property type="entry name" value="Cystine-knot cytokines"/>
    <property type="match status" value="1"/>
</dbReference>
<dbReference type="Proteomes" id="UP000314983">
    <property type="component" value="Chromosome 13"/>
</dbReference>
<dbReference type="InterPro" id="IPR020440">
    <property type="entry name" value="IL-17_chr"/>
</dbReference>
<reference evidence="8" key="2">
    <citation type="journal article" date="2017" name="Sci. Adv.">
        <title>A tail of two voltages: Proteomic comparison of the three electric organs of the electric eel.</title>
        <authorList>
            <person name="Traeger L.L."/>
            <person name="Sabat G."/>
            <person name="Barrett-Wilt G.A."/>
            <person name="Wells G.B."/>
            <person name="Sussman M.R."/>
        </authorList>
    </citation>
    <scope>NUCLEOTIDE SEQUENCE [LARGE SCALE GENOMIC DNA]</scope>
</reference>
<sequence length="152" mass="17111">MTASALNIPLSMVVFVIGAIIIGAQGAPRKEHHSGYHKGQEPPLYRLILDHQPKAPSIPIRSINNDSISPWEYLYTHDDSLIPSHIAEAKCLLSGCLNMSGVETRDMESRPIFKQILVLRKVRGDQNNYYFQLEYKTISVGCTCVRPYVEQV</sequence>
<dbReference type="GO" id="GO:0005615">
    <property type="term" value="C:extracellular space"/>
    <property type="evidence" value="ECO:0007669"/>
    <property type="project" value="UniProtKB-KW"/>
</dbReference>
<dbReference type="GeneID" id="113571109"/>
<evidence type="ECO:0000256" key="3">
    <source>
        <dbReference type="ARBA" id="ARBA00022514"/>
    </source>
</evidence>
<reference evidence="7" key="5">
    <citation type="submission" date="2025-09" db="UniProtKB">
        <authorList>
            <consortium name="Ensembl"/>
        </authorList>
    </citation>
    <scope>IDENTIFICATION</scope>
</reference>
<dbReference type="Pfam" id="PF06083">
    <property type="entry name" value="IL17"/>
    <property type="match status" value="1"/>
</dbReference>
<dbReference type="Gene3D" id="2.10.90.10">
    <property type="entry name" value="Cystine-knot cytokines"/>
    <property type="match status" value="1"/>
</dbReference>
<keyword evidence="8" id="KW-1185">Reference proteome</keyword>
<accession>A0A4W4FS38</accession>
<dbReference type="CTD" id="553959"/>
<comment type="subcellular location">
    <subcellularLocation>
        <location evidence="1">Secreted</location>
    </subcellularLocation>
</comment>
<keyword evidence="6" id="KW-1133">Transmembrane helix</keyword>
<keyword evidence="5" id="KW-0732">Signal</keyword>
<evidence type="ECO:0000256" key="5">
    <source>
        <dbReference type="ARBA" id="ARBA00022729"/>
    </source>
</evidence>
<comment type="similarity">
    <text evidence="2">Belongs to the IL-17 family.</text>
</comment>
<dbReference type="AlphaFoldDB" id="A0A4W4FS38"/>
<dbReference type="PRINTS" id="PR01932">
    <property type="entry name" value="INTRLEUKIN17"/>
</dbReference>
<dbReference type="Ensembl" id="ENSEEET00000028081.2">
    <property type="protein sequence ID" value="ENSEEEP00000027763.2"/>
    <property type="gene ID" value="ENSEEEG00000013368.2"/>
</dbReference>